<evidence type="ECO:0000256" key="1">
    <source>
        <dbReference type="SAM" id="MobiDB-lite"/>
    </source>
</evidence>
<name>A0A836AI00_SHEEP</name>
<dbReference type="AlphaFoldDB" id="A0A836AI00"/>
<gene>
    <name evidence="2" type="ORF">JEQ12_001901</name>
</gene>
<accession>A0A836AI00</accession>
<organism evidence="2 3">
    <name type="scientific">Ovis aries</name>
    <name type="common">Sheep</name>
    <dbReference type="NCBI Taxonomy" id="9940"/>
    <lineage>
        <taxon>Eukaryota</taxon>
        <taxon>Metazoa</taxon>
        <taxon>Chordata</taxon>
        <taxon>Craniata</taxon>
        <taxon>Vertebrata</taxon>
        <taxon>Euteleostomi</taxon>
        <taxon>Mammalia</taxon>
        <taxon>Eutheria</taxon>
        <taxon>Laurasiatheria</taxon>
        <taxon>Artiodactyla</taxon>
        <taxon>Ruminantia</taxon>
        <taxon>Pecora</taxon>
        <taxon>Bovidae</taxon>
        <taxon>Caprinae</taxon>
        <taxon>Ovis</taxon>
    </lineage>
</organism>
<dbReference type="EMBL" id="JAEMGP010000001">
    <property type="protein sequence ID" value="KAG5216325.1"/>
    <property type="molecule type" value="Genomic_DNA"/>
</dbReference>
<feature type="region of interest" description="Disordered" evidence="1">
    <location>
        <begin position="1"/>
        <end position="52"/>
    </location>
</feature>
<sequence length="105" mass="11508">MAEVGVVRCSVGETSQDMVDPGRAQRATANPDLDSSPQGHPQRILDPSGKSSYDDLAGCHTWRGHPASMQLCVHLPLRGPPRPGKRNRDERKRKYCPNSTKSMGN</sequence>
<dbReference type="Proteomes" id="UP000664991">
    <property type="component" value="Unassembled WGS sequence"/>
</dbReference>
<comment type="caution">
    <text evidence="2">The sequence shown here is derived from an EMBL/GenBank/DDBJ whole genome shotgun (WGS) entry which is preliminary data.</text>
</comment>
<protein>
    <submittedName>
        <fullName evidence="2">Uncharacterized protein</fullName>
    </submittedName>
</protein>
<feature type="region of interest" description="Disordered" evidence="1">
    <location>
        <begin position="74"/>
        <end position="105"/>
    </location>
</feature>
<proteinExistence type="predicted"/>
<evidence type="ECO:0000313" key="3">
    <source>
        <dbReference type="Proteomes" id="UP000664991"/>
    </source>
</evidence>
<evidence type="ECO:0000313" key="2">
    <source>
        <dbReference type="EMBL" id="KAG5216325.1"/>
    </source>
</evidence>
<reference evidence="2 3" key="1">
    <citation type="submission" date="2020-12" db="EMBL/GenBank/DDBJ databases">
        <title>De novo assembly of Tibetan sheep genome.</title>
        <authorList>
            <person name="Li X."/>
        </authorList>
    </citation>
    <scope>NUCLEOTIDE SEQUENCE [LARGE SCALE GENOMIC DNA]</scope>
    <source>
        <tissue evidence="2">Heart</tissue>
    </source>
</reference>